<protein>
    <recommendedName>
        <fullName evidence="1">Polysaccharide biosynthesis enzyme WcbI domain-containing protein</fullName>
    </recommendedName>
</protein>
<reference evidence="3" key="1">
    <citation type="submission" date="2020-04" db="EMBL/GenBank/DDBJ databases">
        <title>Description of novel Gluconacetobacter.</title>
        <authorList>
            <person name="Sombolestani A."/>
        </authorList>
    </citation>
    <scope>NUCLEOTIDE SEQUENCE [LARGE SCALE GENOMIC DNA]</scope>
    <source>
        <strain evidence="3">LMG 1745</strain>
    </source>
</reference>
<dbReference type="Proteomes" id="UP000662701">
    <property type="component" value="Unassembled WGS sequence"/>
</dbReference>
<evidence type="ECO:0000313" key="2">
    <source>
        <dbReference type="EMBL" id="MBF0886987.1"/>
    </source>
</evidence>
<organism evidence="2 3">
    <name type="scientific">Gluconobacter cadivus</name>
    <dbReference type="NCBI Taxonomy" id="2728101"/>
    <lineage>
        <taxon>Bacteria</taxon>
        <taxon>Pseudomonadati</taxon>
        <taxon>Pseudomonadota</taxon>
        <taxon>Alphaproteobacteria</taxon>
        <taxon>Acetobacterales</taxon>
        <taxon>Acetobacteraceae</taxon>
        <taxon>Gluconobacter</taxon>
    </lineage>
</organism>
<sequence length="318" mass="36383">MTCRIGFLGNCQVQSYSALTPLMVAGAEVVALDYSRPETREEAVRERFVEQLEDCDYIFTQTASFSITNETALRERFGSKVKTIANFYFRGLFPDSCMIGSFGNRLDKPTAINSIVILDAFLRGESEENAAHCFNRENYSRLGLLQAWENSMAEMFRREGSNSVDVPGAALMEQACLRYPAFITMNHPSLALMSEYLEKVFLHSGVIYRSINPVIIEDPLEEHDTTPIDNLVAEMRNLPYRGSGYWRINSLGRRFINRAELISQFYDTYKNTPRRDLVVHSPSDLTQYYSNESNLRFLVDPDAPVIQPPMRASLKRRF</sequence>
<name>A0ABR9YST8_9PROT</name>
<gene>
    <name evidence="2" type="ORF">HKD19_00295</name>
</gene>
<dbReference type="EMBL" id="JABCQH010000001">
    <property type="protein sequence ID" value="MBF0886987.1"/>
    <property type="molecule type" value="Genomic_DNA"/>
</dbReference>
<evidence type="ECO:0000259" key="1">
    <source>
        <dbReference type="Pfam" id="PF18588"/>
    </source>
</evidence>
<reference evidence="2 3" key="2">
    <citation type="submission" date="2020-11" db="EMBL/GenBank/DDBJ databases">
        <title>Description of novel Gluconobacter species.</title>
        <authorList>
            <person name="Cleenwerck I."/>
            <person name="Cnockaert M."/>
            <person name="Borremans W."/>
            <person name="Wieme A.D."/>
            <person name="De Vuyst L."/>
            <person name="Vandamme P."/>
        </authorList>
    </citation>
    <scope>NUCLEOTIDE SEQUENCE [LARGE SCALE GENOMIC DNA]</scope>
    <source>
        <strain evidence="2 3">LMG 1745</strain>
    </source>
</reference>
<dbReference type="RefSeq" id="WP_194261019.1">
    <property type="nucleotide sequence ID" value="NZ_JABCQH010000001.1"/>
</dbReference>
<accession>A0ABR9YST8</accession>
<keyword evidence="3" id="KW-1185">Reference proteome</keyword>
<evidence type="ECO:0000313" key="3">
    <source>
        <dbReference type="Proteomes" id="UP000662701"/>
    </source>
</evidence>
<feature type="domain" description="Polysaccharide biosynthesis enzyme WcbI" evidence="1">
    <location>
        <begin position="8"/>
        <end position="205"/>
    </location>
</feature>
<dbReference type="InterPro" id="IPR041307">
    <property type="entry name" value="WcbI"/>
</dbReference>
<comment type="caution">
    <text evidence="2">The sequence shown here is derived from an EMBL/GenBank/DDBJ whole genome shotgun (WGS) entry which is preliminary data.</text>
</comment>
<dbReference type="Gene3D" id="3.40.50.12080">
    <property type="match status" value="2"/>
</dbReference>
<proteinExistence type="predicted"/>
<dbReference type="Pfam" id="PF18588">
    <property type="entry name" value="WcbI"/>
    <property type="match status" value="1"/>
</dbReference>